<dbReference type="Proteomes" id="UP000321058">
    <property type="component" value="Unassembled WGS sequence"/>
</dbReference>
<proteinExistence type="predicted"/>
<evidence type="ECO:0000313" key="1">
    <source>
        <dbReference type="EMBL" id="GEP57604.1"/>
    </source>
</evidence>
<comment type="caution">
    <text evidence="1">The sequence shown here is derived from an EMBL/GenBank/DDBJ whole genome shotgun (WGS) entry which is preliminary data.</text>
</comment>
<sequence>MSADDEGCCADANAAAAETDMAQAAKQIATRIRVTIGFLFADGRYAASGALRRQCCDDV</sequence>
<gene>
    <name evidence="1" type="ORF">RSO01_47700</name>
</gene>
<name>A0A512NF87_9HYPH</name>
<dbReference type="AlphaFoldDB" id="A0A512NF87"/>
<dbReference type="EMBL" id="BKAJ01000083">
    <property type="protein sequence ID" value="GEP57604.1"/>
    <property type="molecule type" value="Genomic_DNA"/>
</dbReference>
<keyword evidence="2" id="KW-1185">Reference proteome</keyword>
<protein>
    <submittedName>
        <fullName evidence="1">Uncharacterized protein</fullName>
    </submittedName>
</protein>
<reference evidence="1 2" key="1">
    <citation type="submission" date="2019-07" db="EMBL/GenBank/DDBJ databases">
        <title>Whole genome shotgun sequence of Reyranella soli NBRC 108950.</title>
        <authorList>
            <person name="Hosoyama A."/>
            <person name="Uohara A."/>
            <person name="Ohji S."/>
            <person name="Ichikawa N."/>
        </authorList>
    </citation>
    <scope>NUCLEOTIDE SEQUENCE [LARGE SCALE GENOMIC DNA]</scope>
    <source>
        <strain evidence="1 2">NBRC 108950</strain>
    </source>
</reference>
<organism evidence="1 2">
    <name type="scientific">Reyranella soli</name>
    <dbReference type="NCBI Taxonomy" id="1230389"/>
    <lineage>
        <taxon>Bacteria</taxon>
        <taxon>Pseudomonadati</taxon>
        <taxon>Pseudomonadota</taxon>
        <taxon>Alphaproteobacteria</taxon>
        <taxon>Hyphomicrobiales</taxon>
        <taxon>Reyranellaceae</taxon>
        <taxon>Reyranella</taxon>
    </lineage>
</organism>
<evidence type="ECO:0000313" key="2">
    <source>
        <dbReference type="Proteomes" id="UP000321058"/>
    </source>
</evidence>
<accession>A0A512NF87</accession>